<dbReference type="OrthoDB" id="9764149at2"/>
<evidence type="ECO:0000259" key="6">
    <source>
        <dbReference type="PROSITE" id="PS50126"/>
    </source>
</evidence>
<reference evidence="7 8" key="1">
    <citation type="submission" date="2019-02" db="EMBL/GenBank/DDBJ databases">
        <title>Deep-cultivation of Planctomycetes and their phenomic and genomic characterization uncovers novel biology.</title>
        <authorList>
            <person name="Wiegand S."/>
            <person name="Jogler M."/>
            <person name="Boedeker C."/>
            <person name="Pinto D."/>
            <person name="Vollmers J."/>
            <person name="Rivas-Marin E."/>
            <person name="Kohn T."/>
            <person name="Peeters S.H."/>
            <person name="Heuer A."/>
            <person name="Rast P."/>
            <person name="Oberbeckmann S."/>
            <person name="Bunk B."/>
            <person name="Jeske O."/>
            <person name="Meyerdierks A."/>
            <person name="Storesund J.E."/>
            <person name="Kallscheuer N."/>
            <person name="Luecker S."/>
            <person name="Lage O.M."/>
            <person name="Pohl T."/>
            <person name="Merkel B.J."/>
            <person name="Hornburger P."/>
            <person name="Mueller R.-W."/>
            <person name="Bruemmer F."/>
            <person name="Labrenz M."/>
            <person name="Spormann A.M."/>
            <person name="Op den Camp H."/>
            <person name="Overmann J."/>
            <person name="Amann R."/>
            <person name="Jetten M.S.M."/>
            <person name="Mascher T."/>
            <person name="Medema M.H."/>
            <person name="Devos D.P."/>
            <person name="Kaster A.-K."/>
            <person name="Ovreas L."/>
            <person name="Rohde M."/>
            <person name="Galperin M.Y."/>
            <person name="Jogler C."/>
        </authorList>
    </citation>
    <scope>NUCLEOTIDE SEQUENCE [LARGE SCALE GENOMIC DNA]</scope>
    <source>
        <strain evidence="7 8">Pla175</strain>
    </source>
</reference>
<comment type="catalytic activity">
    <reaction evidence="4">
        <text>Exonucleolytic cleavage in the 3'- to 5'-direction to yield nucleoside 5'-phosphates.</text>
        <dbReference type="EC" id="3.1.13.1"/>
    </reaction>
</comment>
<dbReference type="RefSeq" id="WP_145281454.1">
    <property type="nucleotide sequence ID" value="NZ_CP036291.1"/>
</dbReference>
<protein>
    <recommendedName>
        <fullName evidence="4">Ribonuclease R</fullName>
        <shortName evidence="4">RNase R</shortName>
        <ecNumber evidence="4">3.1.13.1</ecNumber>
    </recommendedName>
</protein>
<dbReference type="InterPro" id="IPR012340">
    <property type="entry name" value="NA-bd_OB-fold"/>
</dbReference>
<feature type="region of interest" description="Disordered" evidence="5">
    <location>
        <begin position="784"/>
        <end position="818"/>
    </location>
</feature>
<dbReference type="KEGG" id="pnd:Pla175_08540"/>
<name>A0A518D7N0_9BACT</name>
<dbReference type="Proteomes" id="UP000317429">
    <property type="component" value="Chromosome"/>
</dbReference>
<dbReference type="InterPro" id="IPR040476">
    <property type="entry name" value="CSD2"/>
</dbReference>
<gene>
    <name evidence="4 7" type="primary">rnr</name>
    <name evidence="7" type="ORF">Pla175_08540</name>
</gene>
<keyword evidence="4" id="KW-0963">Cytoplasm</keyword>
<dbReference type="Pfam" id="PF00773">
    <property type="entry name" value="RNB"/>
    <property type="match status" value="1"/>
</dbReference>
<comment type="similarity">
    <text evidence="4">Belongs to the RNR ribonuclease family. RNase R subfamily.</text>
</comment>
<dbReference type="GO" id="GO:0008859">
    <property type="term" value="F:exoribonuclease II activity"/>
    <property type="evidence" value="ECO:0007669"/>
    <property type="project" value="UniProtKB-UniRule"/>
</dbReference>
<dbReference type="AlphaFoldDB" id="A0A518D7N0"/>
<evidence type="ECO:0000313" key="8">
    <source>
        <dbReference type="Proteomes" id="UP000317429"/>
    </source>
</evidence>
<proteinExistence type="inferred from homology"/>
<comment type="function">
    <text evidence="4">3'-5' exoribonuclease that releases 5'-nucleoside monophosphates and is involved in maturation of structured RNAs.</text>
</comment>
<evidence type="ECO:0000313" key="7">
    <source>
        <dbReference type="EMBL" id="QDU87492.1"/>
    </source>
</evidence>
<keyword evidence="4" id="KW-0694">RNA-binding</keyword>
<keyword evidence="1 4" id="KW-0540">Nuclease</keyword>
<dbReference type="PROSITE" id="PS50126">
    <property type="entry name" value="S1"/>
    <property type="match status" value="1"/>
</dbReference>
<dbReference type="InterPro" id="IPR050180">
    <property type="entry name" value="RNR_Ribonuclease"/>
</dbReference>
<evidence type="ECO:0000256" key="4">
    <source>
        <dbReference type="HAMAP-Rule" id="MF_01895"/>
    </source>
</evidence>
<dbReference type="GO" id="GO:0005829">
    <property type="term" value="C:cytosol"/>
    <property type="evidence" value="ECO:0007669"/>
    <property type="project" value="TreeGrafter"/>
</dbReference>
<feature type="domain" description="S1 motif" evidence="6">
    <location>
        <begin position="703"/>
        <end position="784"/>
    </location>
</feature>
<evidence type="ECO:0000256" key="3">
    <source>
        <dbReference type="ARBA" id="ARBA00022839"/>
    </source>
</evidence>
<evidence type="ECO:0000256" key="2">
    <source>
        <dbReference type="ARBA" id="ARBA00022801"/>
    </source>
</evidence>
<evidence type="ECO:0000256" key="1">
    <source>
        <dbReference type="ARBA" id="ARBA00022722"/>
    </source>
</evidence>
<dbReference type="SMART" id="SM00955">
    <property type="entry name" value="RNB"/>
    <property type="match status" value="1"/>
</dbReference>
<dbReference type="Gene3D" id="2.40.50.140">
    <property type="entry name" value="Nucleic acid-binding proteins"/>
    <property type="match status" value="2"/>
</dbReference>
<accession>A0A518D7N0</accession>
<comment type="subcellular location">
    <subcellularLocation>
        <location evidence="4">Cytoplasm</location>
    </subcellularLocation>
</comment>
<dbReference type="PANTHER" id="PTHR23355:SF9">
    <property type="entry name" value="DIS3-LIKE EXONUCLEASE 2"/>
    <property type="match status" value="1"/>
</dbReference>
<keyword evidence="8" id="KW-1185">Reference proteome</keyword>
<dbReference type="GO" id="GO:0006402">
    <property type="term" value="P:mRNA catabolic process"/>
    <property type="evidence" value="ECO:0007669"/>
    <property type="project" value="TreeGrafter"/>
</dbReference>
<dbReference type="Pfam" id="PF17876">
    <property type="entry name" value="CSD2"/>
    <property type="match status" value="1"/>
</dbReference>
<dbReference type="GO" id="GO:0003723">
    <property type="term" value="F:RNA binding"/>
    <property type="evidence" value="ECO:0007669"/>
    <property type="project" value="UniProtKB-UniRule"/>
</dbReference>
<keyword evidence="3 4" id="KW-0269">Exonuclease</keyword>
<dbReference type="EMBL" id="CP036291">
    <property type="protein sequence ID" value="QDU87492.1"/>
    <property type="molecule type" value="Genomic_DNA"/>
</dbReference>
<dbReference type="SMART" id="SM00316">
    <property type="entry name" value="S1"/>
    <property type="match status" value="1"/>
</dbReference>
<evidence type="ECO:0000256" key="5">
    <source>
        <dbReference type="SAM" id="MobiDB-lite"/>
    </source>
</evidence>
<feature type="region of interest" description="Disordered" evidence="5">
    <location>
        <begin position="426"/>
        <end position="467"/>
    </location>
</feature>
<dbReference type="CDD" id="cd04471">
    <property type="entry name" value="S1_RNase_R"/>
    <property type="match status" value="1"/>
</dbReference>
<dbReference type="Pfam" id="PF00575">
    <property type="entry name" value="S1"/>
    <property type="match status" value="1"/>
</dbReference>
<dbReference type="SUPFAM" id="SSF50249">
    <property type="entry name" value="Nucleic acid-binding proteins"/>
    <property type="match status" value="4"/>
</dbReference>
<sequence>MDQDIRNAVLAYTGSAAYKPVKPKVIGERLGLAGDALELARKTIKKMIKAGDLEYGPNHMVLPMQPGHAAREGIAAALKPGVPKVDGAPSATDKQPGTRAASGAKSVVGTFRRIGSGDGFVRPEGTPAATGRDSDVYVNKKNAGDAASGDIVRIRMDKRTGYKGKPEGKVIDVVERQTNTFVGTYLEEGGQGLVMVDGGVFTAPIYVGDPGAKGANPEDKVAIEMVRFPSHMREGEGVITQRLGASGAPGVDTMAIKIEFALPGEFPPEVLEDARGQAERFDESIPKTRTDLTGEVVATIDPVDARDFDDAISLRRIEGGHWELGVHIADVSHFVQPKTALDSEAYDRATSVYLPDEVIPMLPEIISNNLASLQPDKVRYAMTCRIEFTPEGVPVGADVFKSAIKSRRRFTYEEIDAYLAETGLVKASKSSPPRQGEGAAPGKTPTKANAKRATNPLPNPPPAGEGVKATLTPEVDALVADMFELAMMLRRRRLERGALELNMPEIKVDLDKDGRVSGAHLETQTESHQIIEEFMLAANEAVARNLRDAGLLFLRRVHGAPDPKKMAALTAFVRDLGFQVESLENRFELQKLLGEAHGDPREPALNFAALRSMQRAIYSPEEEGHYALASDCYCHFTSPIRRYPDLTVHRLLEALAIGKKPVQDEAALFAEGDHCSDREHRAASAERELTKVKLLNYLKDKIGLEMNGVITGVESFGMFIQGDKLPAEGMVHISALTDDYYKFDRASHSITGFRGGNSFRLGDPVRVAVASVDVDGRKLDFRLLGRGEGKRAPKPKKTSGRPPKGRSDKTGKHRRKKG</sequence>
<dbReference type="InterPro" id="IPR001900">
    <property type="entry name" value="RNase_II/R"/>
</dbReference>
<dbReference type="PANTHER" id="PTHR23355">
    <property type="entry name" value="RIBONUCLEASE"/>
    <property type="match status" value="1"/>
</dbReference>
<dbReference type="InterPro" id="IPR003029">
    <property type="entry name" value="S1_domain"/>
</dbReference>
<feature type="region of interest" description="Disordered" evidence="5">
    <location>
        <begin position="83"/>
        <end position="105"/>
    </location>
</feature>
<dbReference type="InterPro" id="IPR011805">
    <property type="entry name" value="RNase_R"/>
</dbReference>
<dbReference type="EC" id="3.1.13.1" evidence="4"/>
<dbReference type="HAMAP" id="MF_01895">
    <property type="entry name" value="RNase_R"/>
    <property type="match status" value="1"/>
</dbReference>
<organism evidence="7 8">
    <name type="scientific">Pirellulimonas nuda</name>
    <dbReference type="NCBI Taxonomy" id="2528009"/>
    <lineage>
        <taxon>Bacteria</taxon>
        <taxon>Pseudomonadati</taxon>
        <taxon>Planctomycetota</taxon>
        <taxon>Planctomycetia</taxon>
        <taxon>Pirellulales</taxon>
        <taxon>Lacipirellulaceae</taxon>
        <taxon>Pirellulimonas</taxon>
    </lineage>
</organism>
<keyword evidence="2 4" id="KW-0378">Hydrolase</keyword>